<organism evidence="1 2">
    <name type="scientific">Elysia crispata</name>
    <name type="common">lettuce slug</name>
    <dbReference type="NCBI Taxonomy" id="231223"/>
    <lineage>
        <taxon>Eukaryota</taxon>
        <taxon>Metazoa</taxon>
        <taxon>Spiralia</taxon>
        <taxon>Lophotrochozoa</taxon>
        <taxon>Mollusca</taxon>
        <taxon>Gastropoda</taxon>
        <taxon>Heterobranchia</taxon>
        <taxon>Euthyneura</taxon>
        <taxon>Panpulmonata</taxon>
        <taxon>Sacoglossa</taxon>
        <taxon>Placobranchoidea</taxon>
        <taxon>Plakobranchidae</taxon>
        <taxon>Elysia</taxon>
    </lineage>
</organism>
<dbReference type="Proteomes" id="UP001283361">
    <property type="component" value="Unassembled WGS sequence"/>
</dbReference>
<protein>
    <submittedName>
        <fullName evidence="1">Uncharacterized protein</fullName>
    </submittedName>
</protein>
<name>A0AAE0YZ45_9GAST</name>
<dbReference type="EMBL" id="JAWDGP010005140">
    <property type="protein sequence ID" value="KAK3759321.1"/>
    <property type="molecule type" value="Genomic_DNA"/>
</dbReference>
<sequence>PIIASHCAHAIPCLSIHYILIRIIEKVISLDVMELQRNG</sequence>
<keyword evidence="2" id="KW-1185">Reference proteome</keyword>
<proteinExistence type="predicted"/>
<gene>
    <name evidence="1" type="ORF">RRG08_013706</name>
</gene>
<accession>A0AAE0YZ45</accession>
<reference evidence="1" key="1">
    <citation type="journal article" date="2023" name="G3 (Bethesda)">
        <title>A reference genome for the long-term kleptoplast-retaining sea slug Elysia crispata morphotype clarki.</title>
        <authorList>
            <person name="Eastman K.E."/>
            <person name="Pendleton A.L."/>
            <person name="Shaikh M.A."/>
            <person name="Suttiyut T."/>
            <person name="Ogas R."/>
            <person name="Tomko P."/>
            <person name="Gavelis G."/>
            <person name="Widhalm J.R."/>
            <person name="Wisecaver J.H."/>
        </authorList>
    </citation>
    <scope>NUCLEOTIDE SEQUENCE</scope>
    <source>
        <strain evidence="1">ECLA1</strain>
    </source>
</reference>
<evidence type="ECO:0000313" key="1">
    <source>
        <dbReference type="EMBL" id="KAK3759321.1"/>
    </source>
</evidence>
<comment type="caution">
    <text evidence="1">The sequence shown here is derived from an EMBL/GenBank/DDBJ whole genome shotgun (WGS) entry which is preliminary data.</text>
</comment>
<feature type="non-terminal residue" evidence="1">
    <location>
        <position position="1"/>
    </location>
</feature>
<dbReference type="AlphaFoldDB" id="A0AAE0YZ45"/>
<evidence type="ECO:0000313" key="2">
    <source>
        <dbReference type="Proteomes" id="UP001283361"/>
    </source>
</evidence>